<reference evidence="2" key="1">
    <citation type="submission" date="2020-11" db="EMBL/GenBank/DDBJ databases">
        <authorList>
            <person name="Tran Van P."/>
        </authorList>
    </citation>
    <scope>NUCLEOTIDE SEQUENCE</scope>
</reference>
<dbReference type="AlphaFoldDB" id="A0A7R9A314"/>
<protein>
    <submittedName>
        <fullName evidence="2">Uncharacterized protein</fullName>
    </submittedName>
</protein>
<feature type="chain" id="PRO_5036209739" evidence="1">
    <location>
        <begin position="23"/>
        <end position="60"/>
    </location>
</feature>
<name>A0A7R9A314_9CRUS</name>
<evidence type="ECO:0000313" key="3">
    <source>
        <dbReference type="Proteomes" id="UP000677054"/>
    </source>
</evidence>
<proteinExistence type="predicted"/>
<accession>A0A7R9A314</accession>
<organism evidence="2">
    <name type="scientific">Darwinula stevensoni</name>
    <dbReference type="NCBI Taxonomy" id="69355"/>
    <lineage>
        <taxon>Eukaryota</taxon>
        <taxon>Metazoa</taxon>
        <taxon>Ecdysozoa</taxon>
        <taxon>Arthropoda</taxon>
        <taxon>Crustacea</taxon>
        <taxon>Oligostraca</taxon>
        <taxon>Ostracoda</taxon>
        <taxon>Podocopa</taxon>
        <taxon>Podocopida</taxon>
        <taxon>Darwinulocopina</taxon>
        <taxon>Darwinuloidea</taxon>
        <taxon>Darwinulidae</taxon>
        <taxon>Darwinula</taxon>
    </lineage>
</organism>
<gene>
    <name evidence="2" type="ORF">DSTB1V02_LOCUS1045</name>
</gene>
<dbReference type="EMBL" id="CAJPEV010000088">
    <property type="protein sequence ID" value="CAG0880376.1"/>
    <property type="molecule type" value="Genomic_DNA"/>
</dbReference>
<dbReference type="EMBL" id="LR899605">
    <property type="protein sequence ID" value="CAD7241043.1"/>
    <property type="molecule type" value="Genomic_DNA"/>
</dbReference>
<evidence type="ECO:0000256" key="1">
    <source>
        <dbReference type="SAM" id="SignalP"/>
    </source>
</evidence>
<feature type="signal peptide" evidence="1">
    <location>
        <begin position="1"/>
        <end position="22"/>
    </location>
</feature>
<keyword evidence="3" id="KW-1185">Reference proteome</keyword>
<evidence type="ECO:0000313" key="2">
    <source>
        <dbReference type="EMBL" id="CAD7241043.1"/>
    </source>
</evidence>
<sequence length="60" mass="6669">MKVLFWMAALLCLALVLQLAAGLPAYGGPLSHFNPRLQYKLGHDRFLTIRDGYDAAYTSV</sequence>
<keyword evidence="1" id="KW-0732">Signal</keyword>
<dbReference type="Proteomes" id="UP000677054">
    <property type="component" value="Unassembled WGS sequence"/>
</dbReference>